<comment type="caution">
    <text evidence="6">The sequence shown here is derived from an EMBL/GenBank/DDBJ whole genome shotgun (WGS) entry which is preliminary data.</text>
</comment>
<dbReference type="PANTHER" id="PTHR30483:SF6">
    <property type="entry name" value="PERIPLASMIC BINDING PROTEIN OF ABC TRANSPORTER FOR NATURAL AMINO ACIDS"/>
    <property type="match status" value="1"/>
</dbReference>
<keyword evidence="3" id="KW-0732">Signal</keyword>
<dbReference type="Pfam" id="PF13458">
    <property type="entry name" value="Peripla_BP_6"/>
    <property type="match status" value="1"/>
</dbReference>
<dbReference type="PANTHER" id="PTHR30483">
    <property type="entry name" value="LEUCINE-SPECIFIC-BINDING PROTEIN"/>
    <property type="match status" value="1"/>
</dbReference>
<evidence type="ECO:0000313" key="7">
    <source>
        <dbReference type="Proteomes" id="UP000819052"/>
    </source>
</evidence>
<reference evidence="6 7" key="1">
    <citation type="submission" date="2019-09" db="EMBL/GenBank/DDBJ databases">
        <title>Taxonomy of Antarctic Massilia spp.: description of Massilia rubra sp. nov., Massilia aquatica sp. nov., Massilia mucilaginosa sp. nov., Massilia frigida sp. nov. isolated from streams, lakes and regoliths.</title>
        <authorList>
            <person name="Holochova P."/>
            <person name="Sedlacek I."/>
            <person name="Kralova S."/>
            <person name="Maslanova I."/>
            <person name="Busse H.-J."/>
            <person name="Stankova E."/>
            <person name="Vrbovska V."/>
            <person name="Kovarovic V."/>
            <person name="Bartak M."/>
            <person name="Svec P."/>
            <person name="Pantucek R."/>
        </authorList>
    </citation>
    <scope>NUCLEOTIDE SEQUENCE [LARGE SCALE GENOMIC DNA]</scope>
    <source>
        <strain evidence="6 7">CCM 8693</strain>
    </source>
</reference>
<dbReference type="SUPFAM" id="SSF53822">
    <property type="entry name" value="Periplasmic binding protein-like I"/>
    <property type="match status" value="1"/>
</dbReference>
<evidence type="ECO:0000256" key="3">
    <source>
        <dbReference type="ARBA" id="ARBA00022729"/>
    </source>
</evidence>
<dbReference type="EMBL" id="VVIW01000004">
    <property type="protein sequence ID" value="NHZ40227.1"/>
    <property type="molecule type" value="Genomic_DNA"/>
</dbReference>
<dbReference type="InterPro" id="IPR051010">
    <property type="entry name" value="BCAA_transport"/>
</dbReference>
<evidence type="ECO:0000256" key="2">
    <source>
        <dbReference type="ARBA" id="ARBA00022448"/>
    </source>
</evidence>
<dbReference type="InterPro" id="IPR028081">
    <property type="entry name" value="Leu-bd"/>
</dbReference>
<evidence type="ECO:0000256" key="1">
    <source>
        <dbReference type="ARBA" id="ARBA00010062"/>
    </source>
</evidence>
<keyword evidence="2" id="KW-0813">Transport</keyword>
<evidence type="ECO:0000313" key="6">
    <source>
        <dbReference type="EMBL" id="NHZ40227.1"/>
    </source>
</evidence>
<accession>A0ABX0M072</accession>
<dbReference type="InterPro" id="IPR028082">
    <property type="entry name" value="Peripla_BP_I"/>
</dbReference>
<keyword evidence="7" id="KW-1185">Reference proteome</keyword>
<proteinExistence type="inferred from homology"/>
<keyword evidence="4" id="KW-0029">Amino-acid transport</keyword>
<feature type="domain" description="Leucine-binding protein" evidence="5">
    <location>
        <begin position="49"/>
        <end position="386"/>
    </location>
</feature>
<dbReference type="PRINTS" id="PR00337">
    <property type="entry name" value="LEUILEVALBP"/>
</dbReference>
<evidence type="ECO:0000259" key="5">
    <source>
        <dbReference type="Pfam" id="PF13458"/>
    </source>
</evidence>
<name>A0ABX0M072_9BURK</name>
<protein>
    <submittedName>
        <fullName evidence="6">ABC transporter substrate-binding protein</fullName>
    </submittedName>
</protein>
<gene>
    <name evidence="6" type="ORF">F1609_08640</name>
</gene>
<organism evidence="6 7">
    <name type="scientific">Massilia aquatica</name>
    <dbReference type="NCBI Taxonomy" id="2609000"/>
    <lineage>
        <taxon>Bacteria</taxon>
        <taxon>Pseudomonadati</taxon>
        <taxon>Pseudomonadota</taxon>
        <taxon>Betaproteobacteria</taxon>
        <taxon>Burkholderiales</taxon>
        <taxon>Oxalobacteraceae</taxon>
        <taxon>Telluria group</taxon>
        <taxon>Massilia</taxon>
    </lineage>
</organism>
<dbReference type="CDD" id="cd06335">
    <property type="entry name" value="PBP1_ABC_ligand_binding-like"/>
    <property type="match status" value="1"/>
</dbReference>
<dbReference type="Proteomes" id="UP000819052">
    <property type="component" value="Unassembled WGS sequence"/>
</dbReference>
<dbReference type="Gene3D" id="3.40.50.2300">
    <property type="match status" value="2"/>
</dbReference>
<evidence type="ECO:0000256" key="4">
    <source>
        <dbReference type="ARBA" id="ARBA00022970"/>
    </source>
</evidence>
<comment type="similarity">
    <text evidence="1">Belongs to the leucine-binding protein family.</text>
</comment>
<dbReference type="InterPro" id="IPR000709">
    <property type="entry name" value="Leu_Ile_Val-bd"/>
</dbReference>
<sequence>MMLRGRIRSPPQQFAPYRTEGKGLRMKLSHIGFAAATLCLASATLAADTIKIGALLPLTGGSAPLGLAVRDGQRLAVAQINARGGVMGRNLELVELNDESKPELAEKNMQALLAKGVVACSCGVNTGVVLAYQPAMQKAKLPNIVPASAGTKLTKAFQNAPEGNFTFRVQASDTLQAQMMVDYAVKKGHKKIALLHDTTPYGTGGHDDMVKQLLTHDVKAVSVGSFKIGDADMSAQLAKAREAGATVLLVYGIGTEQGHIAASGAKLGMHLPIIGSWANATDSFLNVAAAHAEGAISPQTFVEGATSTAGREFEAAYRSEYKRARMTNPTAVAGGHDSILLLAAAIRQANSTDGAKIKAALERLSVPVPGAIATYNKPFSEDDHEGINLSSAVMAIWKKGAIMRAPL</sequence>